<protein>
    <submittedName>
        <fullName evidence="1">Enamine deaminase RidA (YjgF/YER057c/UK114 family)</fullName>
    </submittedName>
</protein>
<sequence length="131" mass="14201">MQPDQHFQQQLVKTVTDICKINPSERSSPIVIYNGMVFLAGQVGAAGESVTRQTEAILARIDMLLAEAGTDKSRLLQATIWLADISTFEEMNAVWNTWVAPGKPPARATGEVKLASEAYRVEIIVTAATAA</sequence>
<dbReference type="InterPro" id="IPR035959">
    <property type="entry name" value="RutC-like_sf"/>
</dbReference>
<evidence type="ECO:0000313" key="2">
    <source>
        <dbReference type="Proteomes" id="UP000533306"/>
    </source>
</evidence>
<comment type="caution">
    <text evidence="1">The sequence shown here is derived from an EMBL/GenBank/DDBJ whole genome shotgun (WGS) entry which is preliminary data.</text>
</comment>
<dbReference type="InterPro" id="IPR035709">
    <property type="entry name" value="YoaB-like"/>
</dbReference>
<dbReference type="SUPFAM" id="SSF55298">
    <property type="entry name" value="YjgF-like"/>
    <property type="match status" value="1"/>
</dbReference>
<dbReference type="AlphaFoldDB" id="A0A7W9S5T0"/>
<dbReference type="PANTHER" id="PTHR47328">
    <property type="match status" value="1"/>
</dbReference>
<proteinExistence type="predicted"/>
<dbReference type="Proteomes" id="UP000533306">
    <property type="component" value="Unassembled WGS sequence"/>
</dbReference>
<reference evidence="1 2" key="1">
    <citation type="submission" date="2020-08" db="EMBL/GenBank/DDBJ databases">
        <title>Genomic Encyclopedia of Type Strains, Phase IV (KMG-IV): sequencing the most valuable type-strain genomes for metagenomic binning, comparative biology and taxonomic classification.</title>
        <authorList>
            <person name="Goeker M."/>
        </authorList>
    </citation>
    <scope>NUCLEOTIDE SEQUENCE [LARGE SCALE GENOMIC DNA]</scope>
    <source>
        <strain evidence="1 2">DSM 11099</strain>
    </source>
</reference>
<dbReference type="EMBL" id="JACHEU010000007">
    <property type="protein sequence ID" value="MBB6014585.1"/>
    <property type="molecule type" value="Genomic_DNA"/>
</dbReference>
<dbReference type="Gene3D" id="3.30.1330.40">
    <property type="entry name" value="RutC-like"/>
    <property type="match status" value="1"/>
</dbReference>
<organism evidence="1 2">
    <name type="scientific">Aquamicrobium lusatiense</name>
    <dbReference type="NCBI Taxonomy" id="89772"/>
    <lineage>
        <taxon>Bacteria</taxon>
        <taxon>Pseudomonadati</taxon>
        <taxon>Pseudomonadota</taxon>
        <taxon>Alphaproteobacteria</taxon>
        <taxon>Hyphomicrobiales</taxon>
        <taxon>Phyllobacteriaceae</taxon>
        <taxon>Aquamicrobium</taxon>
    </lineage>
</organism>
<accession>A0A7W9S5T0</accession>
<name>A0A7W9S5T0_9HYPH</name>
<keyword evidence="2" id="KW-1185">Reference proteome</keyword>
<evidence type="ECO:0000313" key="1">
    <source>
        <dbReference type="EMBL" id="MBB6014585.1"/>
    </source>
</evidence>
<dbReference type="Pfam" id="PF01042">
    <property type="entry name" value="Ribonuc_L-PSP"/>
    <property type="match status" value="1"/>
</dbReference>
<dbReference type="PANTHER" id="PTHR47328:SF1">
    <property type="entry name" value="RUTC FAMILY PROTEIN YOAB"/>
    <property type="match status" value="1"/>
</dbReference>
<dbReference type="InterPro" id="IPR006175">
    <property type="entry name" value="YjgF/YER057c/UK114"/>
</dbReference>
<dbReference type="CDD" id="cd06150">
    <property type="entry name" value="YjgF_YER057c_UK114_like_2"/>
    <property type="match status" value="1"/>
</dbReference>
<gene>
    <name evidence="1" type="ORF">HNR59_003981</name>
</gene>